<accession>A0ABC9QUU2</accession>
<gene>
    <name evidence="1" type="ORF">III_05931</name>
</gene>
<sequence>MLETIERLYDEIHGPKLTPYELIENVKLPNYTSVEFSKDSENNIIAYTKCLLEDGSNAIFTYVFNKENKLMSLNCMVRGSEEEVYNRKTEIEKFYLLASQSLQPSLKAI</sequence>
<comment type="caution">
    <text evidence="1">The sequence shown here is derived from an EMBL/GenBank/DDBJ whole genome shotgun (WGS) entry which is preliminary data.</text>
</comment>
<evidence type="ECO:0000313" key="1">
    <source>
        <dbReference type="EMBL" id="EJR29306.1"/>
    </source>
</evidence>
<name>A0ABC9QUU2_BACMY</name>
<dbReference type="RefSeq" id="WP_002169985.1">
    <property type="nucleotide sequence ID" value="NZ_JH792253.1"/>
</dbReference>
<evidence type="ECO:0000313" key="2">
    <source>
        <dbReference type="Proteomes" id="UP000006976"/>
    </source>
</evidence>
<dbReference type="AlphaFoldDB" id="A0ABC9QUU2"/>
<organism evidence="1 2">
    <name type="scientific">Bacillus mycoides</name>
    <dbReference type="NCBI Taxonomy" id="1405"/>
    <lineage>
        <taxon>Bacteria</taxon>
        <taxon>Bacillati</taxon>
        <taxon>Bacillota</taxon>
        <taxon>Bacilli</taxon>
        <taxon>Bacillales</taxon>
        <taxon>Bacillaceae</taxon>
        <taxon>Bacillus</taxon>
        <taxon>Bacillus cereus group</taxon>
    </lineage>
</organism>
<reference evidence="1 2" key="1">
    <citation type="submission" date="2012-04" db="EMBL/GenBank/DDBJ databases">
        <title>The Genome Sequence of Bacillus cereus VD078.</title>
        <authorList>
            <consortium name="The Broad Institute Genome Sequencing Platform"/>
            <consortium name="The Broad Institute Genome Sequencing Center for Infectious Disease"/>
            <person name="Feldgarden M."/>
            <person name="Van der Auwera G.A."/>
            <person name="Mahillon J."/>
            <person name="Duprez V."/>
            <person name="Timmery S."/>
            <person name="Mattelet C."/>
            <person name="Dierick K."/>
            <person name="Sun M."/>
            <person name="Yu Z."/>
            <person name="Zhu L."/>
            <person name="Hu X."/>
            <person name="Shank E.B."/>
            <person name="Swiecicka I."/>
            <person name="Hansen B.M."/>
            <person name="Andrup L."/>
            <person name="Young S.K."/>
            <person name="Zeng Q."/>
            <person name="Gargeya S."/>
            <person name="Fitzgerald M."/>
            <person name="Haas B."/>
            <person name="Abouelleil A."/>
            <person name="Alvarado L."/>
            <person name="Arachchi H.M."/>
            <person name="Berlin A."/>
            <person name="Chapman S.B."/>
            <person name="Goldberg J."/>
            <person name="Griggs A."/>
            <person name="Gujja S."/>
            <person name="Hansen M."/>
            <person name="Howarth C."/>
            <person name="Imamovic A."/>
            <person name="Larimer J."/>
            <person name="McCowen C."/>
            <person name="Montmayeur A."/>
            <person name="Murphy C."/>
            <person name="Neiman D."/>
            <person name="Pearson M."/>
            <person name="Priest M."/>
            <person name="Roberts A."/>
            <person name="Saif S."/>
            <person name="Shea T."/>
            <person name="Sisk P."/>
            <person name="Sykes S."/>
            <person name="Wortman J."/>
            <person name="Nusbaum C."/>
            <person name="Birren B."/>
        </authorList>
    </citation>
    <scope>NUCLEOTIDE SEQUENCE [LARGE SCALE GENOMIC DNA]</scope>
    <source>
        <strain evidence="1 2">VD078</strain>
    </source>
</reference>
<dbReference type="EMBL" id="AHEV01000055">
    <property type="protein sequence ID" value="EJR29306.1"/>
    <property type="molecule type" value="Genomic_DNA"/>
</dbReference>
<proteinExistence type="predicted"/>
<dbReference type="Proteomes" id="UP000006976">
    <property type="component" value="Unassembled WGS sequence"/>
</dbReference>
<protein>
    <submittedName>
        <fullName evidence="1">Uncharacterized protein</fullName>
    </submittedName>
</protein>